<reference evidence="2" key="1">
    <citation type="submission" date="2016-06" db="EMBL/GenBank/DDBJ databases">
        <title>Complete Genome Sequence of Pandoraea faecigallinarum DSM-23572.</title>
        <authorList>
            <person name="Yong D."/>
            <person name="Ee R."/>
            <person name="Lim Y.-L."/>
            <person name="Yin W.-F."/>
            <person name="Chan K.-G."/>
        </authorList>
    </citation>
    <scope>NUCLEOTIDE SEQUENCE</scope>
    <source>
        <strain evidence="2">DSM 23572</strain>
    </source>
</reference>
<dbReference type="EMBL" id="CP011807">
    <property type="protein sequence ID" value="AKM31297.1"/>
    <property type="molecule type" value="Genomic_DNA"/>
</dbReference>
<gene>
    <name evidence="2" type="ORF">AB870_15920</name>
</gene>
<evidence type="ECO:0000256" key="1">
    <source>
        <dbReference type="SAM" id="MobiDB-lite"/>
    </source>
</evidence>
<evidence type="ECO:0000313" key="2">
    <source>
        <dbReference type="EMBL" id="AKM31297.1"/>
    </source>
</evidence>
<keyword evidence="3" id="KW-1185">Reference proteome</keyword>
<evidence type="ECO:0000313" key="3">
    <source>
        <dbReference type="Proteomes" id="UP000035651"/>
    </source>
</evidence>
<accession>A0A0H3WU70</accession>
<dbReference type="AlphaFoldDB" id="A0A0H3WU70"/>
<organism evidence="2 3">
    <name type="scientific">Pandoraea faecigallinarum</name>
    <dbReference type="NCBI Taxonomy" id="656179"/>
    <lineage>
        <taxon>Bacteria</taxon>
        <taxon>Pseudomonadati</taxon>
        <taxon>Pseudomonadota</taxon>
        <taxon>Betaproteobacteria</taxon>
        <taxon>Burkholderiales</taxon>
        <taxon>Burkholderiaceae</taxon>
        <taxon>Pandoraea</taxon>
    </lineage>
</organism>
<dbReference type="KEGG" id="pfg:AB870_15920"/>
<name>A0A0H3WU70_9BURK</name>
<proteinExistence type="predicted"/>
<dbReference type="PATRIC" id="fig|656179.3.peg.3392"/>
<feature type="region of interest" description="Disordered" evidence="1">
    <location>
        <begin position="1"/>
        <end position="37"/>
    </location>
</feature>
<dbReference type="STRING" id="656179.AB870_15920"/>
<sequence length="112" mass="11881">MANRMRSGAAGNGDAPHAANVGDTPSDPVSDGVFALPGGPGKRGVLYRSSRSQHCSSFHHVRSAQIDGVGKPRRRGDFARGLHLPVSFVSSISSISSDFADFVDFVHFVEDQ</sequence>
<protein>
    <submittedName>
        <fullName evidence="2">Uncharacterized protein</fullName>
    </submittedName>
</protein>
<dbReference type="Proteomes" id="UP000035651">
    <property type="component" value="Chromosome"/>
</dbReference>